<name>A0A4Q9M5F9_9APHY</name>
<organism evidence="2">
    <name type="scientific">Dichomitus squalens</name>
    <dbReference type="NCBI Taxonomy" id="114155"/>
    <lineage>
        <taxon>Eukaryota</taxon>
        <taxon>Fungi</taxon>
        <taxon>Dikarya</taxon>
        <taxon>Basidiomycota</taxon>
        <taxon>Agaricomycotina</taxon>
        <taxon>Agaricomycetes</taxon>
        <taxon>Polyporales</taxon>
        <taxon>Polyporaceae</taxon>
        <taxon>Dichomitus</taxon>
    </lineage>
</organism>
<dbReference type="InterPro" id="IPR011333">
    <property type="entry name" value="SKP1/BTB/POZ_sf"/>
</dbReference>
<dbReference type="PROSITE" id="PS50097">
    <property type="entry name" value="BTB"/>
    <property type="match status" value="1"/>
</dbReference>
<accession>A0A4Q9M5F9</accession>
<feature type="non-terminal residue" evidence="2">
    <location>
        <position position="100"/>
    </location>
</feature>
<sequence>DFVLHCLDGVTLRVHSTILSFASPVLAKLIADHAATASGQTNYRPAELHEDGHILGKVLEYVYPCPQPAPPASLERLKTLLEAAHKYQLDAALAALRTSL</sequence>
<dbReference type="SUPFAM" id="SSF54695">
    <property type="entry name" value="POZ domain"/>
    <property type="match status" value="1"/>
</dbReference>
<evidence type="ECO:0000313" key="2">
    <source>
        <dbReference type="EMBL" id="TBU22119.1"/>
    </source>
</evidence>
<gene>
    <name evidence="2" type="ORF">BD311DRAFT_632365</name>
</gene>
<proteinExistence type="predicted"/>
<dbReference type="Pfam" id="PF00651">
    <property type="entry name" value="BTB"/>
    <property type="match status" value="1"/>
</dbReference>
<dbReference type="EMBL" id="ML143556">
    <property type="protein sequence ID" value="TBU22119.1"/>
    <property type="molecule type" value="Genomic_DNA"/>
</dbReference>
<dbReference type="InterPro" id="IPR000210">
    <property type="entry name" value="BTB/POZ_dom"/>
</dbReference>
<evidence type="ECO:0000259" key="1">
    <source>
        <dbReference type="PROSITE" id="PS50097"/>
    </source>
</evidence>
<feature type="non-terminal residue" evidence="2">
    <location>
        <position position="1"/>
    </location>
</feature>
<feature type="domain" description="BTB" evidence="1">
    <location>
        <begin position="1"/>
        <end position="63"/>
    </location>
</feature>
<dbReference type="Proteomes" id="UP000292957">
    <property type="component" value="Unassembled WGS sequence"/>
</dbReference>
<dbReference type="OrthoDB" id="6359816at2759"/>
<reference evidence="2" key="1">
    <citation type="submission" date="2019-01" db="EMBL/GenBank/DDBJ databases">
        <title>Draft genome sequences of three monokaryotic isolates of the white-rot basidiomycete fungus Dichomitus squalens.</title>
        <authorList>
            <consortium name="DOE Joint Genome Institute"/>
            <person name="Lopez S.C."/>
            <person name="Andreopoulos B."/>
            <person name="Pangilinan J."/>
            <person name="Lipzen A."/>
            <person name="Riley R."/>
            <person name="Ahrendt S."/>
            <person name="Ng V."/>
            <person name="Barry K."/>
            <person name="Daum C."/>
            <person name="Grigoriev I.V."/>
            <person name="Hilden K.S."/>
            <person name="Makela M.R."/>
            <person name="de Vries R.P."/>
        </authorList>
    </citation>
    <scope>NUCLEOTIDE SEQUENCE [LARGE SCALE GENOMIC DNA]</scope>
    <source>
        <strain evidence="2">OM18370.1</strain>
    </source>
</reference>
<protein>
    <recommendedName>
        <fullName evidence="1">BTB domain-containing protein</fullName>
    </recommendedName>
</protein>
<dbReference type="Gene3D" id="3.30.710.10">
    <property type="entry name" value="Potassium Channel Kv1.1, Chain A"/>
    <property type="match status" value="1"/>
</dbReference>
<dbReference type="CDD" id="cd18186">
    <property type="entry name" value="BTB_POZ_ZBTB_KLHL-like"/>
    <property type="match status" value="1"/>
</dbReference>
<dbReference type="AlphaFoldDB" id="A0A4Q9M5F9"/>